<dbReference type="OrthoDB" id="113462at2"/>
<dbReference type="AlphaFoldDB" id="A0A0B5E1K2"/>
<dbReference type="InterPro" id="IPR050678">
    <property type="entry name" value="DNA_Partitioning_ATPase"/>
</dbReference>
<dbReference type="PANTHER" id="PTHR13696">
    <property type="entry name" value="P-LOOP CONTAINING NUCLEOSIDE TRIPHOSPHATE HYDROLASE"/>
    <property type="match status" value="1"/>
</dbReference>
<organism evidence="2 3">
    <name type="scientific">Celeribacter indicus</name>
    <dbReference type="NCBI Taxonomy" id="1208324"/>
    <lineage>
        <taxon>Bacteria</taxon>
        <taxon>Pseudomonadati</taxon>
        <taxon>Pseudomonadota</taxon>
        <taxon>Alphaproteobacteria</taxon>
        <taxon>Rhodobacterales</taxon>
        <taxon>Roseobacteraceae</taxon>
        <taxon>Celeribacter</taxon>
    </lineage>
</organism>
<geneLocation type="plasmid" evidence="2 3">
    <name>pP73D</name>
</geneLocation>
<reference evidence="2 3" key="1">
    <citation type="journal article" date="2014" name="Int. J. Syst. Evol. Microbiol.">
        <title>Celeribacter indicus sp. nov., a polycyclic aromatic hydrocarbon-degrading bacterium from deep-sea sediment and reclassification of Huaishuia halophila as Celeribacter halophilus comb. nov.</title>
        <authorList>
            <person name="Lai Q."/>
            <person name="Cao J."/>
            <person name="Yuan J."/>
            <person name="Li F."/>
            <person name="Shao Z."/>
        </authorList>
    </citation>
    <scope>NUCLEOTIDE SEQUENCE [LARGE SCALE GENOMIC DNA]</scope>
    <source>
        <strain evidence="2">P73</strain>
        <plasmid evidence="3">Plasmid pP73D</plasmid>
    </source>
</reference>
<dbReference type="Proteomes" id="UP000031521">
    <property type="component" value="Plasmid pP73D"/>
</dbReference>
<dbReference type="HOGENOM" id="CLU_037612_5_5_5"/>
<dbReference type="PANTHER" id="PTHR13696:SF96">
    <property type="entry name" value="COBQ_COBB_MIND_PARA NUCLEOTIDE BINDING DOMAIN-CONTAINING PROTEIN"/>
    <property type="match status" value="1"/>
</dbReference>
<sequence length="222" mass="23328">MPVIVMASPKGGVGKSTCAVLLASEFARMGADVTVLDCDPNKSLTRWASHGAPSGVTLKSDVGRSEIVPTIRSADGDGKIVIVDLEGVASQLVSRAISQADLVIVPMQPTALDAEIGSEALALVREEEEALGRSIRHAVVLTKTSAAVKSRVHKELEAQLNRAGIDVIEPSLVARSAFSELFAYGGDLTAMMNDPEMVTGGKVDKALANAQAFTEAVYERLK</sequence>
<feature type="domain" description="CobQ/CobB/MinD/ParA nucleotide binding" evidence="1">
    <location>
        <begin position="4"/>
        <end position="185"/>
    </location>
</feature>
<name>A0A0B5E1K2_9RHOB</name>
<evidence type="ECO:0000259" key="1">
    <source>
        <dbReference type="Pfam" id="PF01656"/>
    </source>
</evidence>
<keyword evidence="2" id="KW-0614">Plasmid</keyword>
<accession>A0A0B5E1K2</accession>
<dbReference type="SUPFAM" id="SSF52540">
    <property type="entry name" value="P-loop containing nucleoside triphosphate hydrolases"/>
    <property type="match status" value="1"/>
</dbReference>
<gene>
    <name evidence="2" type="ORF">P73_4798</name>
</gene>
<dbReference type="RefSeq" id="WP_043872378.1">
    <property type="nucleotide sequence ID" value="NZ_CP004397.1"/>
</dbReference>
<proteinExistence type="predicted"/>
<dbReference type="CDD" id="cd02042">
    <property type="entry name" value="ParAB_family"/>
    <property type="match status" value="1"/>
</dbReference>
<evidence type="ECO:0000313" key="3">
    <source>
        <dbReference type="Proteomes" id="UP000031521"/>
    </source>
</evidence>
<dbReference type="InterPro" id="IPR002586">
    <property type="entry name" value="CobQ/CobB/MinD/ParA_Nub-bd_dom"/>
</dbReference>
<evidence type="ECO:0000313" key="2">
    <source>
        <dbReference type="EMBL" id="AJE49513.1"/>
    </source>
</evidence>
<keyword evidence="3" id="KW-1185">Reference proteome</keyword>
<dbReference type="Pfam" id="PF01656">
    <property type="entry name" value="CbiA"/>
    <property type="match status" value="1"/>
</dbReference>
<dbReference type="Gene3D" id="3.40.50.300">
    <property type="entry name" value="P-loop containing nucleotide triphosphate hydrolases"/>
    <property type="match status" value="1"/>
</dbReference>
<dbReference type="KEGG" id="cid:P73_4798"/>
<dbReference type="PIRSF" id="PIRSF009320">
    <property type="entry name" value="Nuc_binding_HP_1000"/>
    <property type="match status" value="1"/>
</dbReference>
<protein>
    <submittedName>
        <fullName evidence="2">Partition protein ParA</fullName>
    </submittedName>
</protein>
<dbReference type="EMBL" id="CP004397">
    <property type="protein sequence ID" value="AJE49513.1"/>
    <property type="molecule type" value="Genomic_DNA"/>
</dbReference>
<dbReference type="InterPro" id="IPR027417">
    <property type="entry name" value="P-loop_NTPase"/>
</dbReference>